<feature type="compositionally biased region" description="Polar residues" evidence="1">
    <location>
        <begin position="139"/>
        <end position="150"/>
    </location>
</feature>
<feature type="compositionally biased region" description="Basic and acidic residues" evidence="1">
    <location>
        <begin position="39"/>
        <end position="61"/>
    </location>
</feature>
<evidence type="ECO:0000256" key="1">
    <source>
        <dbReference type="SAM" id="MobiDB-lite"/>
    </source>
</evidence>
<reference evidence="2" key="1">
    <citation type="submission" date="2019-10" db="EMBL/GenBank/DDBJ databases">
        <authorList>
            <person name="Nor Muhammad N."/>
        </authorList>
    </citation>
    <scope>NUCLEOTIDE SEQUENCE</scope>
</reference>
<accession>A0A5K1K8G5</accession>
<sequence>MPAQVASASGASVRTKPTTRSSIRQSFGLSSVGKALADVMHKDSKENEKEREKTKKRDTAARRTSAVSLAPPARSSTDKPPSTRRTLTEDSPDAKTITRHSRRQSALRKLAATSDEQSSSPSDSASPSGKETKSKESISARSVRNRNSLVVSGLPKYRPRSMLGDGAVAAPRKTPSPTNPRRRRQSSSDDETDEVKTPKDLTPLDVPSGDGKSSRSISPVPHPNALKVNLTAAINVRPSTPEKKDKSPPKPQSSPSSVRTTSTKASKLSKTSTPPVSGPGSVRGGLPRPPSRLVLCLCRVSPI</sequence>
<dbReference type="AlphaFoldDB" id="A0A5K1K8G5"/>
<feature type="compositionally biased region" description="Polar residues" evidence="1">
    <location>
        <begin position="1"/>
        <end position="29"/>
    </location>
</feature>
<feature type="region of interest" description="Disordered" evidence="1">
    <location>
        <begin position="1"/>
        <end position="293"/>
    </location>
</feature>
<gene>
    <name evidence="2" type="primary">I1RE80</name>
</gene>
<dbReference type="EMBL" id="LR730309">
    <property type="protein sequence ID" value="VWP02551.1"/>
    <property type="molecule type" value="Genomic_DNA"/>
</dbReference>
<organism evidence="2">
    <name type="scientific">Ganoderma boninense</name>
    <dbReference type="NCBI Taxonomy" id="34458"/>
    <lineage>
        <taxon>Eukaryota</taxon>
        <taxon>Fungi</taxon>
        <taxon>Dikarya</taxon>
        <taxon>Basidiomycota</taxon>
        <taxon>Agaricomycotina</taxon>
        <taxon>Agaricomycetes</taxon>
        <taxon>Polyporales</taxon>
        <taxon>Polyporaceae</taxon>
        <taxon>Ganoderma</taxon>
    </lineage>
</organism>
<proteinExistence type="predicted"/>
<feature type="compositionally biased region" description="Basic residues" evidence="1">
    <location>
        <begin position="97"/>
        <end position="106"/>
    </location>
</feature>
<feature type="compositionally biased region" description="Polar residues" evidence="1">
    <location>
        <begin position="74"/>
        <end position="85"/>
    </location>
</feature>
<evidence type="ECO:0000313" key="2">
    <source>
        <dbReference type="EMBL" id="VWP02551.1"/>
    </source>
</evidence>
<name>A0A5K1K8G5_9APHY</name>
<feature type="compositionally biased region" description="Low complexity" evidence="1">
    <location>
        <begin position="114"/>
        <end position="128"/>
    </location>
</feature>
<feature type="compositionally biased region" description="Low complexity" evidence="1">
    <location>
        <begin position="253"/>
        <end position="293"/>
    </location>
</feature>
<protein>
    <submittedName>
        <fullName evidence="2">Uncharacterized protein</fullName>
    </submittedName>
</protein>